<dbReference type="GO" id="GO:0016787">
    <property type="term" value="F:hydrolase activity"/>
    <property type="evidence" value="ECO:0007669"/>
    <property type="project" value="UniProtKB-KW"/>
</dbReference>
<dbReference type="Pfam" id="PF24032">
    <property type="entry name" value="YQBQ"/>
    <property type="match status" value="1"/>
</dbReference>
<evidence type="ECO:0000313" key="3">
    <source>
        <dbReference type="Proteomes" id="UP000094784"/>
    </source>
</evidence>
<dbReference type="RefSeq" id="WP_069480556.1">
    <property type="nucleotide sequence ID" value="NZ_KV766182.1"/>
</dbReference>
<accession>A0A1E4R4T2</accession>
<reference evidence="2 3" key="1">
    <citation type="submission" date="2016-09" db="EMBL/GenBank/DDBJ databases">
        <title>Draft genome sequence of the soil isolate, Lysinibacillus fusiformis M5, a potential hypoxanthine producer.</title>
        <authorList>
            <person name="Gallegos-Monterrosa R."/>
            <person name="Maroti G."/>
            <person name="Balint B."/>
            <person name="Kovacs A.T."/>
        </authorList>
    </citation>
    <scope>NUCLEOTIDE SEQUENCE [LARGE SCALE GENOMIC DNA]</scope>
    <source>
        <strain evidence="2 3">M5</strain>
    </source>
</reference>
<feature type="domain" description="YqbQ/XkdQ" evidence="1">
    <location>
        <begin position="23"/>
        <end position="313"/>
    </location>
</feature>
<organism evidence="2 3">
    <name type="scientific">Lysinibacillus fusiformis</name>
    <dbReference type="NCBI Taxonomy" id="28031"/>
    <lineage>
        <taxon>Bacteria</taxon>
        <taxon>Bacillati</taxon>
        <taxon>Bacillota</taxon>
        <taxon>Bacilli</taxon>
        <taxon>Bacillales</taxon>
        <taxon>Bacillaceae</taxon>
        <taxon>Lysinibacillus</taxon>
    </lineage>
</organism>
<protein>
    <submittedName>
        <fullName evidence="2">Hydrolase</fullName>
    </submittedName>
</protein>
<name>A0A1E4R4T2_9BACI</name>
<proteinExistence type="predicted"/>
<dbReference type="AlphaFoldDB" id="A0A1E4R4T2"/>
<gene>
    <name evidence="2" type="ORF">BG258_05920</name>
</gene>
<evidence type="ECO:0000313" key="2">
    <source>
        <dbReference type="EMBL" id="ODV55470.1"/>
    </source>
</evidence>
<keyword evidence="2" id="KW-0378">Hydrolase</keyword>
<dbReference type="OrthoDB" id="1698671at2"/>
<dbReference type="EMBL" id="MECQ01000001">
    <property type="protein sequence ID" value="ODV55470.1"/>
    <property type="molecule type" value="Genomic_DNA"/>
</dbReference>
<evidence type="ECO:0000259" key="1">
    <source>
        <dbReference type="Pfam" id="PF24032"/>
    </source>
</evidence>
<dbReference type="InterPro" id="IPR056937">
    <property type="entry name" value="YqbQ/XkdQ"/>
</dbReference>
<dbReference type="SUPFAM" id="SSF69279">
    <property type="entry name" value="Phage tail proteins"/>
    <property type="match status" value="1"/>
</dbReference>
<sequence length="320" mass="36672">MAKSQLYISSKGQLYECAVEEGIVWETHRKGTPGKLTFNVIKDDVLSFHEGDAVRFEYDGHKIFYGFVFTKKRTNNRVITVTCYDQLRYFKNKNTYEYSNKTAGQVLQMIAKDFRLKTGTIDNTKHVIPSMTEDNQELFTIMANALAETTLNTKSIYVLYDDFGALNLREARTLKTDLLIDQESGESFEYTTSIDENTYNKIKLVRENKKTGRRDVYMVYDGNNINQWGVLQLTDNLGEKDNGKAKADGMLKLYNQKTRKLHINKVFGDPRVRGGSQVATQLYVGDLTVANFMMVESVKHTFDESDHRMDLKLIGGDFIA</sequence>
<comment type="caution">
    <text evidence="2">The sequence shown here is derived from an EMBL/GenBank/DDBJ whole genome shotgun (WGS) entry which is preliminary data.</text>
</comment>
<dbReference type="Proteomes" id="UP000094784">
    <property type="component" value="Unassembled WGS sequence"/>
</dbReference>